<accession>T0Z7Q5</accession>
<comment type="caution">
    <text evidence="2">The sequence shown here is derived from an EMBL/GenBank/DDBJ whole genome shotgun (WGS) entry which is preliminary data.</text>
</comment>
<dbReference type="Gene3D" id="3.40.47.10">
    <property type="match status" value="1"/>
</dbReference>
<name>T0Z7Q5_9ZZZZ</name>
<feature type="non-terminal residue" evidence="2">
    <location>
        <position position="129"/>
    </location>
</feature>
<dbReference type="InterPro" id="IPR001099">
    <property type="entry name" value="Chalcone/stilbene_synt_N"/>
</dbReference>
<proteinExistence type="predicted"/>
<feature type="domain" description="Chalcone/stilbene synthase N-terminal" evidence="1">
    <location>
        <begin position="26"/>
        <end position="129"/>
    </location>
</feature>
<dbReference type="GO" id="GO:0016746">
    <property type="term" value="F:acyltransferase activity"/>
    <property type="evidence" value="ECO:0007669"/>
    <property type="project" value="InterPro"/>
</dbReference>
<evidence type="ECO:0000259" key="1">
    <source>
        <dbReference type="Pfam" id="PF00195"/>
    </source>
</evidence>
<reference evidence="2" key="1">
    <citation type="submission" date="2013-08" db="EMBL/GenBank/DDBJ databases">
        <authorList>
            <person name="Mendez C."/>
            <person name="Richter M."/>
            <person name="Ferrer M."/>
            <person name="Sanchez J."/>
        </authorList>
    </citation>
    <scope>NUCLEOTIDE SEQUENCE</scope>
</reference>
<dbReference type="InterPro" id="IPR016039">
    <property type="entry name" value="Thiolase-like"/>
</dbReference>
<dbReference type="SUPFAM" id="SSF53901">
    <property type="entry name" value="Thiolase-like"/>
    <property type="match status" value="1"/>
</dbReference>
<protein>
    <submittedName>
        <fullName evidence="2">Chalcone and stilbene synthase domain protein</fullName>
    </submittedName>
</protein>
<sequence length="129" mass="14769">MPEWYYSQQKIFETLCQHWKDKLDKPDVLERLHQRVCVEKRHLAYPIDEYASIETWGDANNRWIKAAVELGERAITTALERAGRKKEELGAIIIVSVTGISAPSLDAKLSNVMDLPLDMRRTPIFGLGC</sequence>
<organism evidence="2">
    <name type="scientific">mine drainage metagenome</name>
    <dbReference type="NCBI Taxonomy" id="410659"/>
    <lineage>
        <taxon>unclassified sequences</taxon>
        <taxon>metagenomes</taxon>
        <taxon>ecological metagenomes</taxon>
    </lineage>
</organism>
<evidence type="ECO:0000313" key="2">
    <source>
        <dbReference type="EMBL" id="EQD41038.1"/>
    </source>
</evidence>
<dbReference type="Pfam" id="PF00195">
    <property type="entry name" value="Chal_sti_synt_N"/>
    <property type="match status" value="1"/>
</dbReference>
<reference evidence="2" key="2">
    <citation type="journal article" date="2014" name="ISME J.">
        <title>Microbial stratification in low pH oxic and suboxic macroscopic growths along an acid mine drainage.</title>
        <authorList>
            <person name="Mendez-Garcia C."/>
            <person name="Mesa V."/>
            <person name="Sprenger R.R."/>
            <person name="Richter M."/>
            <person name="Diez M.S."/>
            <person name="Solano J."/>
            <person name="Bargiela R."/>
            <person name="Golyshina O.V."/>
            <person name="Manteca A."/>
            <person name="Ramos J.L."/>
            <person name="Gallego J.R."/>
            <person name="Llorente I."/>
            <person name="Martins Dos Santos V.A."/>
            <person name="Jensen O.N."/>
            <person name="Pelaez A.I."/>
            <person name="Sanchez J."/>
            <person name="Ferrer M."/>
        </authorList>
    </citation>
    <scope>NUCLEOTIDE SEQUENCE</scope>
</reference>
<gene>
    <name evidence="2" type="ORF">B1A_16234</name>
</gene>
<dbReference type="AlphaFoldDB" id="T0Z7Q5"/>
<dbReference type="EMBL" id="AUZX01011931">
    <property type="protein sequence ID" value="EQD41038.1"/>
    <property type="molecule type" value="Genomic_DNA"/>
</dbReference>